<name>W0T995_KLUMD</name>
<dbReference type="Pfam" id="PF08691">
    <property type="entry name" value="Nse5"/>
    <property type="match status" value="1"/>
</dbReference>
<evidence type="ECO:0000313" key="4">
    <source>
        <dbReference type="Proteomes" id="UP000065495"/>
    </source>
</evidence>
<dbReference type="RefSeq" id="XP_022675806.1">
    <property type="nucleotide sequence ID" value="XM_022819217.1"/>
</dbReference>
<evidence type="ECO:0000256" key="1">
    <source>
        <dbReference type="SAM" id="MobiDB-lite"/>
    </source>
</evidence>
<evidence type="ECO:0000313" key="3">
    <source>
        <dbReference type="EMBL" id="BAO39975.1"/>
    </source>
</evidence>
<dbReference type="Proteomes" id="UP000065495">
    <property type="component" value="Chromosome 3"/>
</dbReference>
<keyword evidence="2" id="KW-0812">Transmembrane</keyword>
<dbReference type="KEGG" id="kmx:KLMA_30680"/>
<accession>W0T995</accession>
<protein>
    <submittedName>
        <fullName evidence="3">DNA repair protein KRE29</fullName>
    </submittedName>
</protein>
<proteinExistence type="predicted"/>
<dbReference type="GeneID" id="34715949"/>
<dbReference type="InterPro" id="IPR014803">
    <property type="entry name" value="DNA_repair_Nse5/Nse6"/>
</dbReference>
<reference evidence="3 4" key="1">
    <citation type="journal article" date="2015" name="Biotechnol. Biofuels">
        <title>Genetic basis of the highly efficient yeast Kluyveromyces marxianus: complete genome sequence and transcriptome analyses.</title>
        <authorList>
            <person name="Lertwattanasakul N."/>
            <person name="Kosaka T."/>
            <person name="Hosoyama A."/>
            <person name="Suzuki Y."/>
            <person name="Rodrussamee N."/>
            <person name="Matsutani M."/>
            <person name="Murata M."/>
            <person name="Fujimoto N."/>
            <person name="Suprayogi"/>
            <person name="Tsuchikane K."/>
            <person name="Limtong S."/>
            <person name="Fujita N."/>
            <person name="Yamada M."/>
        </authorList>
    </citation>
    <scope>NUCLEOTIDE SEQUENCE [LARGE SCALE GENOMIC DNA]</scope>
    <source>
        <strain evidence="4">DMKU3-1042 / BCC 29191 / NBRC 104275</strain>
    </source>
</reference>
<feature type="transmembrane region" description="Helical" evidence="2">
    <location>
        <begin position="316"/>
        <end position="334"/>
    </location>
</feature>
<organism evidence="3 4">
    <name type="scientific">Kluyveromyces marxianus (strain DMKU3-1042 / BCC 29191 / NBRC 104275)</name>
    <name type="common">Yeast</name>
    <name type="synonym">Candida kefyr</name>
    <dbReference type="NCBI Taxonomy" id="1003335"/>
    <lineage>
        <taxon>Eukaryota</taxon>
        <taxon>Fungi</taxon>
        <taxon>Dikarya</taxon>
        <taxon>Ascomycota</taxon>
        <taxon>Saccharomycotina</taxon>
        <taxon>Saccharomycetes</taxon>
        <taxon>Saccharomycetales</taxon>
        <taxon>Saccharomycetaceae</taxon>
        <taxon>Kluyveromyces</taxon>
    </lineage>
</organism>
<dbReference type="AlphaFoldDB" id="W0T995"/>
<dbReference type="VEuPathDB" id="FungiDB:KLMA_30680"/>
<sequence>MSHDEDDIAIASSDDAAHERIWDQQVSEDDEDEISAFLLSSDGIGTSFNDDIMLRQLSEKSADLKLRRRSSDHEKLWKSWQTSLNNSNKVEEIASEMKAFKNTYGDGQGFKRVKLSAAEQRESYIANSLPNAENVPQSVLKLLASDTLDTTKDWYFLTETPDYSIIPDPYATFIGCKNSVINSTTELYGKFGANNAKAFTEFTYCPYTKLIPVHLMCDLIEAHNTKTKDSFVYFIKFILDRQISVNIQTQWASSVWNQFSFGQVETYLKIVPRTLYLLHYRLTRLIPVQWPLVKELFPRDEDIVAEFEKLLDSQQWASLLYFILLILGTPALPFGNSKKMTYFKDCILDLNSQNSSILELSILKTYLRVCSKVS</sequence>
<dbReference type="EMBL" id="AP012215">
    <property type="protein sequence ID" value="BAO39975.1"/>
    <property type="molecule type" value="Genomic_DNA"/>
</dbReference>
<feature type="region of interest" description="Disordered" evidence="1">
    <location>
        <begin position="1"/>
        <end position="29"/>
    </location>
</feature>
<dbReference type="OrthoDB" id="4066051at2759"/>
<keyword evidence="2" id="KW-1133">Transmembrane helix</keyword>
<evidence type="ECO:0000256" key="2">
    <source>
        <dbReference type="SAM" id="Phobius"/>
    </source>
</evidence>
<gene>
    <name evidence="3" type="ORF">KLMA_30680</name>
</gene>
<keyword evidence="2" id="KW-0472">Membrane</keyword>